<feature type="disulfide bond" evidence="8">
    <location>
        <begin position="64"/>
        <end position="79"/>
    </location>
</feature>
<dbReference type="SMART" id="SM00208">
    <property type="entry name" value="TNFR"/>
    <property type="match status" value="3"/>
</dbReference>
<comment type="subcellular location">
    <subcellularLocation>
        <location evidence="1">Secreted</location>
    </subcellularLocation>
</comment>
<keyword evidence="3" id="KW-0053">Apoptosis</keyword>
<evidence type="ECO:0000256" key="8">
    <source>
        <dbReference type="PROSITE-ProRule" id="PRU00206"/>
    </source>
</evidence>
<evidence type="ECO:0000256" key="9">
    <source>
        <dbReference type="SAM" id="SignalP"/>
    </source>
</evidence>
<evidence type="ECO:0000256" key="4">
    <source>
        <dbReference type="ARBA" id="ARBA00022729"/>
    </source>
</evidence>
<evidence type="ECO:0000259" key="10">
    <source>
        <dbReference type="PROSITE" id="PS50050"/>
    </source>
</evidence>
<dbReference type="RefSeq" id="XP_012682816.2">
    <property type="nucleotide sequence ID" value="XM_012827362.2"/>
</dbReference>
<dbReference type="SUPFAM" id="SSF57586">
    <property type="entry name" value="TNF receptor-like"/>
    <property type="match status" value="2"/>
</dbReference>
<keyword evidence="7" id="KW-0325">Glycoprotein</keyword>
<evidence type="ECO:0000256" key="3">
    <source>
        <dbReference type="ARBA" id="ARBA00022703"/>
    </source>
</evidence>
<dbReference type="OrthoDB" id="9990004at2759"/>
<evidence type="ECO:0000256" key="5">
    <source>
        <dbReference type="ARBA" id="ARBA00022737"/>
    </source>
</evidence>
<evidence type="ECO:0000256" key="1">
    <source>
        <dbReference type="ARBA" id="ARBA00004613"/>
    </source>
</evidence>
<keyword evidence="6 8" id="KW-1015">Disulfide bond</keyword>
<gene>
    <name evidence="12" type="primary">LOC105900109</name>
</gene>
<evidence type="ECO:0000256" key="2">
    <source>
        <dbReference type="ARBA" id="ARBA00022525"/>
    </source>
</evidence>
<dbReference type="InterPro" id="IPR001368">
    <property type="entry name" value="TNFR/NGFR_Cys_rich_reg"/>
</dbReference>
<reference evidence="12" key="1">
    <citation type="submission" date="2025-08" db="UniProtKB">
        <authorList>
            <consortium name="RefSeq"/>
        </authorList>
    </citation>
    <scope>IDENTIFICATION</scope>
</reference>
<accession>A0A6P3VW34</accession>
<dbReference type="GeneID" id="105900109"/>
<organism evidence="11 12">
    <name type="scientific">Clupea harengus</name>
    <name type="common">Atlantic herring</name>
    <dbReference type="NCBI Taxonomy" id="7950"/>
    <lineage>
        <taxon>Eukaryota</taxon>
        <taxon>Metazoa</taxon>
        <taxon>Chordata</taxon>
        <taxon>Craniata</taxon>
        <taxon>Vertebrata</taxon>
        <taxon>Euteleostomi</taxon>
        <taxon>Actinopterygii</taxon>
        <taxon>Neopterygii</taxon>
        <taxon>Teleostei</taxon>
        <taxon>Clupei</taxon>
        <taxon>Clupeiformes</taxon>
        <taxon>Clupeoidei</taxon>
        <taxon>Clupeidae</taxon>
        <taxon>Clupea</taxon>
    </lineage>
</organism>
<evidence type="ECO:0000256" key="7">
    <source>
        <dbReference type="ARBA" id="ARBA00023180"/>
    </source>
</evidence>
<dbReference type="PANTHER" id="PTHR23097:SF116">
    <property type="entry name" value="TUMOR NECROSIS FACTOR RECEPTOR SUPERFAMILY MEMBER 6B"/>
    <property type="match status" value="1"/>
</dbReference>
<dbReference type="Gene3D" id="2.10.50.10">
    <property type="entry name" value="Tumor Necrosis Factor Receptor, subunit A, domain 2"/>
    <property type="match status" value="3"/>
</dbReference>
<feature type="disulfide bond" evidence="8">
    <location>
        <begin position="82"/>
        <end position="95"/>
    </location>
</feature>
<evidence type="ECO:0000313" key="11">
    <source>
        <dbReference type="Proteomes" id="UP000515152"/>
    </source>
</evidence>
<sequence length="280" mass="31003">MFMFYVAVSFAALSAVPSSGQHSAQTYPRKDAETGVPVTCDQCPPGTCVGSHCSKHKPTLCLPCGKSRFTEYWNHLEWCLVCDTCTEGQEEVHGCNATHNRVCRCKEGYFSTFDFCLRHAVCSPGKGVQTAGTRERDVECAQCVEGFFSNVSSSTAACQPHSGCADNQTVIPGNRDHDTFCSSCKANSVHPQDIKVCNQEMVRLVLDRLHSDRQTQRLLRVLRRVNRVGSAGLGLQELLDVLIAKKSQSGPEVLLDVLDRARLLRLHHDITKWFTVHCSI</sequence>
<dbReference type="Pfam" id="PF00020">
    <property type="entry name" value="TNFR_c6"/>
    <property type="match status" value="1"/>
</dbReference>
<dbReference type="KEGG" id="char:105900109"/>
<dbReference type="InterPro" id="IPR052459">
    <property type="entry name" value="TNFRSF_decoy_receptor"/>
</dbReference>
<dbReference type="GO" id="GO:0006915">
    <property type="term" value="P:apoptotic process"/>
    <property type="evidence" value="ECO:0007669"/>
    <property type="project" value="UniProtKB-KW"/>
</dbReference>
<dbReference type="AlphaFoldDB" id="A0A6P3VW34"/>
<feature type="repeat" description="TNFR-Cys" evidence="8">
    <location>
        <begin position="63"/>
        <end position="103"/>
    </location>
</feature>
<feature type="signal peptide" evidence="9">
    <location>
        <begin position="1"/>
        <end position="20"/>
    </location>
</feature>
<dbReference type="PROSITE" id="PS50050">
    <property type="entry name" value="TNFR_NGFR_2"/>
    <property type="match status" value="1"/>
</dbReference>
<dbReference type="PROSITE" id="PS00652">
    <property type="entry name" value="TNFR_NGFR_1"/>
    <property type="match status" value="1"/>
</dbReference>
<feature type="domain" description="TNFR-Cys" evidence="10">
    <location>
        <begin position="63"/>
        <end position="103"/>
    </location>
</feature>
<keyword evidence="5" id="KW-0677">Repeat</keyword>
<evidence type="ECO:0000256" key="6">
    <source>
        <dbReference type="ARBA" id="ARBA00023157"/>
    </source>
</evidence>
<dbReference type="Proteomes" id="UP000515152">
    <property type="component" value="Chromosome 4"/>
</dbReference>
<feature type="disulfide bond" evidence="8">
    <location>
        <begin position="85"/>
        <end position="103"/>
    </location>
</feature>
<dbReference type="GO" id="GO:0005576">
    <property type="term" value="C:extracellular region"/>
    <property type="evidence" value="ECO:0007669"/>
    <property type="project" value="UniProtKB-SubCell"/>
</dbReference>
<keyword evidence="11" id="KW-1185">Reference proteome</keyword>
<dbReference type="PANTHER" id="PTHR23097">
    <property type="entry name" value="TUMOR NECROSIS FACTOR RECEPTOR SUPERFAMILY MEMBER"/>
    <property type="match status" value="1"/>
</dbReference>
<evidence type="ECO:0000313" key="12">
    <source>
        <dbReference type="RefSeq" id="XP_012682816.2"/>
    </source>
</evidence>
<keyword evidence="2" id="KW-0964">Secreted</keyword>
<protein>
    <submittedName>
        <fullName evidence="12">Tumor necrosis factor receptor superfamily member 6B-like</fullName>
    </submittedName>
</protein>
<keyword evidence="4 9" id="KW-0732">Signal</keyword>
<proteinExistence type="predicted"/>
<name>A0A6P3VW34_CLUHA</name>
<feature type="chain" id="PRO_5027550160" evidence="9">
    <location>
        <begin position="21"/>
        <end position="280"/>
    </location>
</feature>